<reference evidence="1 2" key="2">
    <citation type="journal article" date="2017" name="Genome Biol.">
        <title>New reference genome sequences of hot pepper reveal the massive evolution of plant disease-resistance genes by retroduplication.</title>
        <authorList>
            <person name="Kim S."/>
            <person name="Park J."/>
            <person name="Yeom S.I."/>
            <person name="Kim Y.M."/>
            <person name="Seo E."/>
            <person name="Kim K.T."/>
            <person name="Kim M.S."/>
            <person name="Lee J.M."/>
            <person name="Cheong K."/>
            <person name="Shin H.S."/>
            <person name="Kim S.B."/>
            <person name="Han K."/>
            <person name="Lee J."/>
            <person name="Park M."/>
            <person name="Lee H.A."/>
            <person name="Lee H.Y."/>
            <person name="Lee Y."/>
            <person name="Oh S."/>
            <person name="Lee J.H."/>
            <person name="Choi E."/>
            <person name="Choi E."/>
            <person name="Lee S.E."/>
            <person name="Jeon J."/>
            <person name="Kim H."/>
            <person name="Choi G."/>
            <person name="Song H."/>
            <person name="Lee J."/>
            <person name="Lee S.C."/>
            <person name="Kwon J.K."/>
            <person name="Lee H.Y."/>
            <person name="Koo N."/>
            <person name="Hong Y."/>
            <person name="Kim R.W."/>
            <person name="Kang W.H."/>
            <person name="Huh J.H."/>
            <person name="Kang B.C."/>
            <person name="Yang T.J."/>
            <person name="Lee Y.H."/>
            <person name="Bennetzen J.L."/>
            <person name="Choi D."/>
        </authorList>
    </citation>
    <scope>NUCLEOTIDE SEQUENCE [LARGE SCALE GENOMIC DNA]</scope>
    <source>
        <strain evidence="2">cv. CM334</strain>
    </source>
</reference>
<name>A0A2G3ABQ3_CAPAN</name>
<gene>
    <name evidence="1" type="ORF">T459_06716</name>
</gene>
<dbReference type="PANTHER" id="PTHR33022">
    <property type="entry name" value="DUF1985 DOMAIN-CONTAINING PROTEIN"/>
    <property type="match status" value="1"/>
</dbReference>
<sequence length="131" mass="14837">MIETGSGINGVLPASISRNRSQKLNFSRWFVGFADPLRDGLGHRFYEFFDDVVGTDRDCGLYMVTYAGCLTFGECVPNVDFDSNLLRTRCASMLWHYGSRKEEEKAQSDDEAPMRPLMEIGITKDTEVHDI</sequence>
<dbReference type="Gramene" id="PHT91603">
    <property type="protein sequence ID" value="PHT91603"/>
    <property type="gene ID" value="T459_06716"/>
</dbReference>
<proteinExistence type="predicted"/>
<dbReference type="Proteomes" id="UP000222542">
    <property type="component" value="Unassembled WGS sequence"/>
</dbReference>
<dbReference type="EMBL" id="AYRZ02000002">
    <property type="protein sequence ID" value="PHT91603.1"/>
    <property type="molecule type" value="Genomic_DNA"/>
</dbReference>
<accession>A0A2G3ABQ3</accession>
<dbReference type="AlphaFoldDB" id="A0A2G3ABQ3"/>
<evidence type="ECO:0000313" key="1">
    <source>
        <dbReference type="EMBL" id="PHT91603.1"/>
    </source>
</evidence>
<dbReference type="PANTHER" id="PTHR33022:SF26">
    <property type="entry name" value="UBIQUITIN-LIKE PROTEASE FAMILY PROFILE DOMAIN-CONTAINING PROTEIN"/>
    <property type="match status" value="1"/>
</dbReference>
<protein>
    <submittedName>
        <fullName evidence="1">Uncharacterized protein</fullName>
    </submittedName>
</protein>
<organism evidence="1 2">
    <name type="scientific">Capsicum annuum</name>
    <name type="common">Capsicum pepper</name>
    <dbReference type="NCBI Taxonomy" id="4072"/>
    <lineage>
        <taxon>Eukaryota</taxon>
        <taxon>Viridiplantae</taxon>
        <taxon>Streptophyta</taxon>
        <taxon>Embryophyta</taxon>
        <taxon>Tracheophyta</taxon>
        <taxon>Spermatophyta</taxon>
        <taxon>Magnoliopsida</taxon>
        <taxon>eudicotyledons</taxon>
        <taxon>Gunneridae</taxon>
        <taxon>Pentapetalae</taxon>
        <taxon>asterids</taxon>
        <taxon>lamiids</taxon>
        <taxon>Solanales</taxon>
        <taxon>Solanaceae</taxon>
        <taxon>Solanoideae</taxon>
        <taxon>Capsiceae</taxon>
        <taxon>Capsicum</taxon>
    </lineage>
</organism>
<comment type="caution">
    <text evidence="1">The sequence shown here is derived from an EMBL/GenBank/DDBJ whole genome shotgun (WGS) entry which is preliminary data.</text>
</comment>
<reference evidence="1 2" key="1">
    <citation type="journal article" date="2014" name="Nat. Genet.">
        <title>Genome sequence of the hot pepper provides insights into the evolution of pungency in Capsicum species.</title>
        <authorList>
            <person name="Kim S."/>
            <person name="Park M."/>
            <person name="Yeom S.I."/>
            <person name="Kim Y.M."/>
            <person name="Lee J.M."/>
            <person name="Lee H.A."/>
            <person name="Seo E."/>
            <person name="Choi J."/>
            <person name="Cheong K."/>
            <person name="Kim K.T."/>
            <person name="Jung K."/>
            <person name="Lee G.W."/>
            <person name="Oh S.K."/>
            <person name="Bae C."/>
            <person name="Kim S.B."/>
            <person name="Lee H.Y."/>
            <person name="Kim S.Y."/>
            <person name="Kim M.S."/>
            <person name="Kang B.C."/>
            <person name="Jo Y.D."/>
            <person name="Yang H.B."/>
            <person name="Jeong H.J."/>
            <person name="Kang W.H."/>
            <person name="Kwon J.K."/>
            <person name="Shin C."/>
            <person name="Lim J.Y."/>
            <person name="Park J.H."/>
            <person name="Huh J.H."/>
            <person name="Kim J.S."/>
            <person name="Kim B.D."/>
            <person name="Cohen O."/>
            <person name="Paran I."/>
            <person name="Suh M.C."/>
            <person name="Lee S.B."/>
            <person name="Kim Y.K."/>
            <person name="Shin Y."/>
            <person name="Noh S.J."/>
            <person name="Park J."/>
            <person name="Seo Y.S."/>
            <person name="Kwon S.Y."/>
            <person name="Kim H.A."/>
            <person name="Park J.M."/>
            <person name="Kim H.J."/>
            <person name="Choi S.B."/>
            <person name="Bosland P.W."/>
            <person name="Reeves G."/>
            <person name="Jo S.H."/>
            <person name="Lee B.W."/>
            <person name="Cho H.T."/>
            <person name="Choi H.S."/>
            <person name="Lee M.S."/>
            <person name="Yu Y."/>
            <person name="Do Choi Y."/>
            <person name="Park B.S."/>
            <person name="van Deynze A."/>
            <person name="Ashrafi H."/>
            <person name="Hill T."/>
            <person name="Kim W.T."/>
            <person name="Pai H.S."/>
            <person name="Ahn H.K."/>
            <person name="Yeam I."/>
            <person name="Giovannoni J.J."/>
            <person name="Rose J.K."/>
            <person name="Sorensen I."/>
            <person name="Lee S.J."/>
            <person name="Kim R.W."/>
            <person name="Choi I.Y."/>
            <person name="Choi B.S."/>
            <person name="Lim J.S."/>
            <person name="Lee Y.H."/>
            <person name="Choi D."/>
        </authorList>
    </citation>
    <scope>NUCLEOTIDE SEQUENCE [LARGE SCALE GENOMIC DNA]</scope>
    <source>
        <strain evidence="2">cv. CM334</strain>
    </source>
</reference>
<keyword evidence="2" id="KW-1185">Reference proteome</keyword>
<evidence type="ECO:0000313" key="2">
    <source>
        <dbReference type="Proteomes" id="UP000222542"/>
    </source>
</evidence>